<sequence>MRKNLIKVPLIIILIMFFIYFIGGYILENYFNLLLRDWVVALLLVVSALCIFVIEIGILIKLNGILEKVSTKKIWKEIIKIVSICLFILANLYAVLICIFIIGVGYEEIEILPANVKYIQKIDNDLNYGFYLIDRASHQYLYGFVKSKDNGVSWEKIIKISRERLFVITVVIKNGIMIMLEPLKNYFLSYSCIKREEIIICLHYI</sequence>
<evidence type="ECO:0000313" key="2">
    <source>
        <dbReference type="EMBL" id="SHD75595.1"/>
    </source>
</evidence>
<evidence type="ECO:0000256" key="1">
    <source>
        <dbReference type="SAM" id="Phobius"/>
    </source>
</evidence>
<keyword evidence="1" id="KW-0472">Membrane</keyword>
<dbReference type="RefSeq" id="WP_005587047.1">
    <property type="nucleotide sequence ID" value="NZ_LT669839.1"/>
</dbReference>
<keyword evidence="1" id="KW-1133">Transmembrane helix</keyword>
<protein>
    <submittedName>
        <fullName evidence="2">Uncharacterized protein</fullName>
    </submittedName>
</protein>
<evidence type="ECO:0000313" key="3">
    <source>
        <dbReference type="Proteomes" id="UP000245423"/>
    </source>
</evidence>
<dbReference type="HOGENOM" id="CLU_1335628_0_0_9"/>
<keyword evidence="3" id="KW-1185">Reference proteome</keyword>
<proteinExistence type="predicted"/>
<organism evidence="2 3">
    <name type="scientific">[Clostridium] ultunense Esp</name>
    <dbReference type="NCBI Taxonomy" id="1288971"/>
    <lineage>
        <taxon>Bacteria</taxon>
        <taxon>Bacillati</taxon>
        <taxon>Bacillota</taxon>
        <taxon>Tissierellia</taxon>
        <taxon>Tissierellales</taxon>
        <taxon>Tepidimicrobiaceae</taxon>
        <taxon>Schnuerera</taxon>
    </lineage>
</organism>
<reference evidence="2 3" key="1">
    <citation type="submission" date="2016-11" db="EMBL/GenBank/DDBJ databases">
        <authorList>
            <person name="Manzoor S."/>
        </authorList>
    </citation>
    <scope>NUCLEOTIDE SEQUENCE [LARGE SCALE GENOMIC DNA]</scope>
    <source>
        <strain evidence="2">Clostridium ultunense strain Esp</strain>
    </source>
</reference>
<dbReference type="EMBL" id="LT669839">
    <property type="protein sequence ID" value="SHD75595.1"/>
    <property type="molecule type" value="Genomic_DNA"/>
</dbReference>
<dbReference type="AlphaFoldDB" id="M1Z1V3"/>
<accession>M1Z1V3</accession>
<feature type="transmembrane region" description="Helical" evidence="1">
    <location>
        <begin position="7"/>
        <end position="26"/>
    </location>
</feature>
<keyword evidence="1" id="KW-0812">Transmembrane</keyword>
<dbReference type="Proteomes" id="UP000245423">
    <property type="component" value="Chromosome 1"/>
</dbReference>
<feature type="transmembrane region" description="Helical" evidence="1">
    <location>
        <begin position="81"/>
        <end position="106"/>
    </location>
</feature>
<gene>
    <name evidence="2" type="ORF">CUESP1_0196</name>
</gene>
<feature type="transmembrane region" description="Helical" evidence="1">
    <location>
        <begin position="38"/>
        <end position="60"/>
    </location>
</feature>
<name>M1Z1V3_9FIRM</name>